<feature type="region of interest" description="Disordered" evidence="1">
    <location>
        <begin position="710"/>
        <end position="734"/>
    </location>
</feature>
<feature type="compositionally biased region" description="Polar residues" evidence="1">
    <location>
        <begin position="1173"/>
        <end position="1182"/>
    </location>
</feature>
<feature type="compositionally biased region" description="Polar residues" evidence="1">
    <location>
        <begin position="2692"/>
        <end position="2706"/>
    </location>
</feature>
<dbReference type="EMBL" id="RSCD01000021">
    <property type="protein sequence ID" value="RSH85222.1"/>
    <property type="molecule type" value="Genomic_DNA"/>
</dbReference>
<feature type="region of interest" description="Disordered" evidence="1">
    <location>
        <begin position="2019"/>
        <end position="2052"/>
    </location>
</feature>
<feature type="region of interest" description="Disordered" evidence="1">
    <location>
        <begin position="1411"/>
        <end position="1661"/>
    </location>
</feature>
<feature type="compositionally biased region" description="Low complexity" evidence="1">
    <location>
        <begin position="233"/>
        <end position="244"/>
    </location>
</feature>
<name>A0A427Y2A0_9TREE</name>
<feature type="compositionally biased region" description="Low complexity" evidence="1">
    <location>
        <begin position="1198"/>
        <end position="1208"/>
    </location>
</feature>
<accession>A0A427Y2A0</accession>
<feature type="compositionally biased region" description="Low complexity" evidence="1">
    <location>
        <begin position="724"/>
        <end position="734"/>
    </location>
</feature>
<feature type="compositionally biased region" description="Polar residues" evidence="1">
    <location>
        <begin position="920"/>
        <end position="947"/>
    </location>
</feature>
<feature type="compositionally biased region" description="Basic and acidic residues" evidence="1">
    <location>
        <begin position="1581"/>
        <end position="1593"/>
    </location>
</feature>
<feature type="compositionally biased region" description="Basic and acidic residues" evidence="1">
    <location>
        <begin position="2873"/>
        <end position="2897"/>
    </location>
</feature>
<feature type="compositionally biased region" description="Basic and acidic residues" evidence="1">
    <location>
        <begin position="2729"/>
        <end position="2745"/>
    </location>
</feature>
<feature type="region of interest" description="Disordered" evidence="1">
    <location>
        <begin position="1173"/>
        <end position="1251"/>
    </location>
</feature>
<organism evidence="2 3">
    <name type="scientific">Saitozyma podzolica</name>
    <dbReference type="NCBI Taxonomy" id="1890683"/>
    <lineage>
        <taxon>Eukaryota</taxon>
        <taxon>Fungi</taxon>
        <taxon>Dikarya</taxon>
        <taxon>Basidiomycota</taxon>
        <taxon>Agaricomycotina</taxon>
        <taxon>Tremellomycetes</taxon>
        <taxon>Tremellales</taxon>
        <taxon>Trimorphomycetaceae</taxon>
        <taxon>Saitozyma</taxon>
    </lineage>
</organism>
<feature type="compositionally biased region" description="Basic and acidic residues" evidence="1">
    <location>
        <begin position="878"/>
        <end position="888"/>
    </location>
</feature>
<comment type="caution">
    <text evidence="2">The sequence shown here is derived from an EMBL/GenBank/DDBJ whole genome shotgun (WGS) entry which is preliminary data.</text>
</comment>
<evidence type="ECO:0000256" key="1">
    <source>
        <dbReference type="SAM" id="MobiDB-lite"/>
    </source>
</evidence>
<feature type="region of interest" description="Disordered" evidence="1">
    <location>
        <begin position="2764"/>
        <end position="2801"/>
    </location>
</feature>
<feature type="region of interest" description="Disordered" evidence="1">
    <location>
        <begin position="595"/>
        <end position="623"/>
    </location>
</feature>
<feature type="compositionally biased region" description="Acidic residues" evidence="1">
    <location>
        <begin position="388"/>
        <end position="397"/>
    </location>
</feature>
<feature type="compositionally biased region" description="Basic and acidic residues" evidence="1">
    <location>
        <begin position="2921"/>
        <end position="2940"/>
    </location>
</feature>
<keyword evidence="3" id="KW-1185">Reference proteome</keyword>
<feature type="region of interest" description="Disordered" evidence="1">
    <location>
        <begin position="2092"/>
        <end position="2154"/>
    </location>
</feature>
<feature type="region of interest" description="Disordered" evidence="1">
    <location>
        <begin position="2688"/>
        <end position="2745"/>
    </location>
</feature>
<evidence type="ECO:0008006" key="4">
    <source>
        <dbReference type="Google" id="ProtNLM"/>
    </source>
</evidence>
<feature type="compositionally biased region" description="Low complexity" evidence="1">
    <location>
        <begin position="1046"/>
        <end position="1055"/>
    </location>
</feature>
<feature type="compositionally biased region" description="Polar residues" evidence="1">
    <location>
        <begin position="1006"/>
        <end position="1037"/>
    </location>
</feature>
<feature type="compositionally biased region" description="Pro residues" evidence="1">
    <location>
        <begin position="1213"/>
        <end position="1223"/>
    </location>
</feature>
<feature type="compositionally biased region" description="Acidic residues" evidence="1">
    <location>
        <begin position="1552"/>
        <end position="1575"/>
    </location>
</feature>
<feature type="region of interest" description="Disordered" evidence="1">
    <location>
        <begin position="1299"/>
        <end position="1340"/>
    </location>
</feature>
<proteinExistence type="predicted"/>
<gene>
    <name evidence="2" type="ORF">EHS25_005029</name>
</gene>
<feature type="compositionally biased region" description="Pro residues" evidence="1">
    <location>
        <begin position="357"/>
        <end position="366"/>
    </location>
</feature>
<feature type="compositionally biased region" description="Pro residues" evidence="1">
    <location>
        <begin position="1614"/>
        <end position="1658"/>
    </location>
</feature>
<feature type="compositionally biased region" description="Low complexity" evidence="1">
    <location>
        <begin position="1319"/>
        <end position="1335"/>
    </location>
</feature>
<feature type="compositionally biased region" description="Low complexity" evidence="1">
    <location>
        <begin position="2129"/>
        <end position="2145"/>
    </location>
</feature>
<feature type="compositionally biased region" description="Low complexity" evidence="1">
    <location>
        <begin position="2817"/>
        <end position="2832"/>
    </location>
</feature>
<feature type="compositionally biased region" description="Low complexity" evidence="1">
    <location>
        <begin position="2367"/>
        <end position="2377"/>
    </location>
</feature>
<feature type="compositionally biased region" description="Gly residues" evidence="1">
    <location>
        <begin position="3101"/>
        <end position="3116"/>
    </location>
</feature>
<feature type="compositionally biased region" description="Polar residues" evidence="1">
    <location>
        <begin position="889"/>
        <end position="912"/>
    </location>
</feature>
<feature type="compositionally biased region" description="Basic and acidic residues" evidence="1">
    <location>
        <begin position="1424"/>
        <end position="1438"/>
    </location>
</feature>
<feature type="compositionally biased region" description="Low complexity" evidence="1">
    <location>
        <begin position="2621"/>
        <end position="2632"/>
    </location>
</feature>
<feature type="region of interest" description="Disordered" evidence="1">
    <location>
        <begin position="865"/>
        <end position="1073"/>
    </location>
</feature>
<feature type="compositionally biased region" description="Basic and acidic residues" evidence="1">
    <location>
        <begin position="2515"/>
        <end position="2527"/>
    </location>
</feature>
<evidence type="ECO:0000313" key="2">
    <source>
        <dbReference type="EMBL" id="RSH85222.1"/>
    </source>
</evidence>
<feature type="compositionally biased region" description="Polar residues" evidence="1">
    <location>
        <begin position="1776"/>
        <end position="1786"/>
    </location>
</feature>
<feature type="region of interest" description="Disordered" evidence="1">
    <location>
        <begin position="2817"/>
        <end position="2897"/>
    </location>
</feature>
<feature type="region of interest" description="Disordered" evidence="1">
    <location>
        <begin position="763"/>
        <end position="798"/>
    </location>
</feature>
<feature type="region of interest" description="Disordered" evidence="1">
    <location>
        <begin position="193"/>
        <end position="372"/>
    </location>
</feature>
<reference evidence="2 3" key="1">
    <citation type="submission" date="2018-11" db="EMBL/GenBank/DDBJ databases">
        <title>Genome sequence of Saitozyma podzolica DSM 27192.</title>
        <authorList>
            <person name="Aliyu H."/>
            <person name="Gorte O."/>
            <person name="Ochsenreither K."/>
        </authorList>
    </citation>
    <scope>NUCLEOTIDE SEQUENCE [LARGE SCALE GENOMIC DNA]</scope>
    <source>
        <strain evidence="2 3">DSM 27192</strain>
    </source>
</reference>
<feature type="region of interest" description="Disordered" evidence="1">
    <location>
        <begin position="2170"/>
        <end position="2673"/>
    </location>
</feature>
<feature type="region of interest" description="Disordered" evidence="1">
    <location>
        <begin position="2918"/>
        <end position="2940"/>
    </location>
</feature>
<feature type="region of interest" description="Disordered" evidence="1">
    <location>
        <begin position="1"/>
        <end position="169"/>
    </location>
</feature>
<feature type="region of interest" description="Disordered" evidence="1">
    <location>
        <begin position="384"/>
        <end position="414"/>
    </location>
</feature>
<feature type="compositionally biased region" description="Polar residues" evidence="1">
    <location>
        <begin position="157"/>
        <end position="168"/>
    </location>
</feature>
<feature type="compositionally biased region" description="Low complexity" evidence="1">
    <location>
        <begin position="1224"/>
        <end position="1251"/>
    </location>
</feature>
<feature type="compositionally biased region" description="Low complexity" evidence="1">
    <location>
        <begin position="2861"/>
        <end position="2872"/>
    </location>
</feature>
<sequence length="3172" mass="331066">MPTSPPLSPTPRRVDHPDFAALLSSWDGSSEDRGFPGWRTPRASPSRSDDRDRRDESEVDSFLTAPASPAQRSGSSSVAPEIRTTSPSPQRPGGGGGASPAPSFKSSEGRLSPLMPPPSRGMLFNDAPAPTHARMRRLPASSLRGSSPAAPEPSHVLPQSTGQSTSTIDRAYEGVFSALDELANPVSLQVDYPSQTASRYSPSPSPAQPIPTSSRPSHFPETRLAPVSERTEPLSAPPSSKGSSPSPPGPARSALNENLLASSIATRYPLPPSPVKGPRSAGTPQSSPKKASDLIKMFESRTGSEPPPPQPQFSRPTPFIAPAQSRPEQAAQDAPPSSYRSPWASATEGQTARDVSPPAPTPPPKSGSPLASFRSLVAIRRRRRNEGEEVGLAEQGEDSNPNPSSSSNYPFEDSRVSDRLATHIPSEPERTPSVKSLRAMGGSLSPKPMIGEPIRTGPLFYLNVHDYAMAPDFEWIQTDARLYSEGLQLVWRTREGSQAMVTLDMDFCEEVASTYSPLNPMAGGDIGAAAARRQGDLAENLYPFKLVYDDGTERLGCDSARERVRWVNAIWTVLERTRANPYRATSLRVNRSSLYSSSDADGSASTQHQLVPAGTPQSAGVAALPSSPLPQYVTDDAVIPTTGGLSAPIVQRGSRRLAASGLKRARSLRRVASEADLSESAGGEDLHAVERHSTANILDIPLTVDEARSRPGSRDFTFARGIQPPTLTSLPPTYSTPMTQQGTLYGTAGSLDSPSVTGRFRTPMGPSSVGGMTSSAYHTGIRPPSPPSTGAPSTSGKSAIYNTAPSQVSASAYETVRDLASPSSTVRVPGNTVSLEAAQATAPQSTVGIVPGSFVTPARGSVPSVAITGVSPSTSDGTVRRDHPDVHTSTHGPSPSLLSTSQPYATATSHDSGVTGRESMYTTASSGLGSEFHTPTTKSLSMASGSYDTAPPPAVSHDSRYATPSQGSLELVPPTPVRYQLHDNPVPTYPSSSDAAFGTAEEKSSYDTVRQLKTQTSPSKTSTYASPVSRPSTLSQYSTAPPPPISRSISFSSDIQEQAETATHISEPDSDENLISDLERRSSDGSAVSRTLQRRSAIYPQTRTRSFDVPDTYYGTAFSGQLGDAPPRTVYTQFGTDVPITVYETARDSAYTTAPSWSTNTTHATTALPASSYHTAQTSQTIPGGGGPPPPPPPGPPSVSTAQSVASSRSRRVPPPPIPPSPSFPSSVGGPTGTSSSSSSTATTTSATTSTHLSVDLRYDLGRMLNYLHGQDQARSGVQTRMNNQLDRIERRVGHIADTMPTAADLPPPVPSKLDEDSSPASPVSTTSSTSTARPVTPPPIIIPDAITLQLDDMRQLLGTVIGQNHDILEQASRRRSLEVEFPNQGPGFRRLEDLLRRALLKLGDSEFLEDYSPMKGPPPVYHGESRTPTEADYDREGSMYNGTGSVFTDDIGPKHLAPPNSYASSYDERRKRPFSGVPESLLDGAIPEGDFDEEFAMQNLPPQDPPKEQVFTRTPGPPRSLLHRKPPAAAAPTPAQPVPRPYVEPYQSSEEYVDEQPEPEPEPELPPVPDEEPAEPTQQYRDETPQTYHDEQQYEQDPSIYDDEEYDRAPTRNLPPPQPVDLPTPVRTPPQQPYPPPFGGSMRPPYPAGGMPPPPPGMTEMPRPSLPRIAGVRDPISTTYFRRGFPPAGPMGMPPMGMFPGPMGIPGPGMGPFMPGLRPGLGGFGGPIGPNVAPSLRRPGLFPPGVTGTTGDYGLPAAARYGNDLGPGRTGVAPTATTPDTGLGNTTSESTTPSATTEELVTPTTGHAPIAPPHIVSTDVPAHEVHTHFHDSPQVVTDEHHEPSMETDDSFRRALDNAQAMAAAQGEHANEMSRYLHGMSDQIVDGRNATEKELANILADIGKLRSELQPKRVHGHVLPDGTIQLSNGDIVDGIRGAPIPGLPPPPPPPPMATHLQGRVLPDGTVMAGDMIVEGIRGAPSAAPPIADEPASPQQLRDMEQDRKLASLMDKVAELMQRTKPRSQDGLQAPDTPLEEMSIKGITATPRGPNTDITREKTVIKEREVIREGPSGRHKEREMEDELERDMVTNVPPAIPVGAPAGSLPDGAMSNVPPASIAPTRVNPSTGKPLSLPKPLSLSPHDPSPIQEQGGDGFSPQLIREEHEEVIHRLNGGPPVHTHTTSRTYVRPDGSRFTVLGDDPVDPVELGDVGRAATLPPGTVLGDPGDQGGMGSRAPTALGDPGSHHSDHEVFAPGPTHGVPTQHSEHEELTAGRGIGAPSRNGKSAIGPAGSFADPGGAGSGAGSQRPPAQIWDTNHPRPRPSKGTTAADPAGAGSGGAPPPPTSVQNVPSEHPAEDVVEGDMGDQGAPGDLGDPSGPGDHGDQVPAGGSLEALPLPAASSKNGRGVHWDPRMPHKHVTGPPSKTSVLGDMPDNDPKTGGSGGGGGGGGPGSGAQADPALVHSTPAGSAGAADPALVNTTPAGSGAAGDPVTSEADAPDPAGGAASLAGPAPPSKAESKTGSAKELKGSHKSSATGPPLVAGPGAGIGESAPLVPGGKDTRFSDTVGVGSAAGDPVEHIPTPPVPAGSATSGRSKMKPTPASSGGFVELDGGDQPAAPAEDAVATPPGATAPPSSIGKLFRKGKGSSAEADPTGAGAGGGGVAVPPPLPAPSQLEEVYLPDGSVAYIKKKSPDQSSAEANLANQAKSADSAKLSRKDKNSIPPLDPSGVHTHDTAHGPAMHESEVGRGHCSVCCPHGPKTTAGGPVEPCAHQDGHGEGGAPKAPSSKGKKSVPPPAPAMSHLEDPMTTAAAEAGPGEAMAVAEPGPGSKNGSNKLKKGMGGGGSAMSPEEEKMEDVRKLAAKQKAAAEQAAAEAAEKEQREKQKADKAKLAEDRHKESAAALADLKKALDALANDQKTWRTSNDEKAKVQDKRRADKATRDKKYQDALDKLVLDLEENKKKAAAEGKKPGTQAILDALKTFGDGQGAFLRKLVGEIVDQLANQHKATREDMKKSAREQVGFNLSGYLDDFSKALSGEVRTMLKEVGDLREIRRALYYELAELLLMKGRQSHGDLMAVIPYPSAAPKAPPPGGKKEVAKPAAPGGGGGGGGPPKGPGGVPYWSAFQPPSAPVIGGPARPLPVPGNQHTLAQMSMIPGAVPPPPPASTTRPLPQV</sequence>
<dbReference type="STRING" id="1890683.A0A427Y2A0"/>
<feature type="compositionally biased region" description="Basic and acidic residues" evidence="1">
    <location>
        <begin position="47"/>
        <end position="56"/>
    </location>
</feature>
<protein>
    <recommendedName>
        <fullName evidence="4">PH domain-containing protein</fullName>
    </recommendedName>
</protein>
<feature type="region of interest" description="Disordered" evidence="1">
    <location>
        <begin position="1766"/>
        <end position="1797"/>
    </location>
</feature>
<feature type="compositionally biased region" description="Basic and acidic residues" evidence="1">
    <location>
        <begin position="290"/>
        <end position="299"/>
    </location>
</feature>
<evidence type="ECO:0000313" key="3">
    <source>
        <dbReference type="Proteomes" id="UP000279259"/>
    </source>
</evidence>
<feature type="compositionally biased region" description="Low complexity" evidence="1">
    <location>
        <begin position="595"/>
        <end position="605"/>
    </location>
</feature>
<dbReference type="OrthoDB" id="2507336at2759"/>
<dbReference type="Proteomes" id="UP000279259">
    <property type="component" value="Unassembled WGS sequence"/>
</dbReference>
<feature type="compositionally biased region" description="Pro residues" evidence="1">
    <location>
        <begin position="1186"/>
        <end position="1197"/>
    </location>
</feature>
<feature type="compositionally biased region" description="Polar residues" evidence="1">
    <location>
        <begin position="193"/>
        <end position="202"/>
    </location>
</feature>
<feature type="compositionally biased region" description="Low complexity" evidence="1">
    <location>
        <begin position="2497"/>
        <end position="2508"/>
    </location>
</feature>
<feature type="compositionally biased region" description="Low complexity" evidence="1">
    <location>
        <begin position="399"/>
        <end position="410"/>
    </location>
</feature>
<feature type="region of interest" description="Disordered" evidence="1">
    <location>
        <begin position="3083"/>
        <end position="3172"/>
    </location>
</feature>
<feature type="compositionally biased region" description="Gly residues" evidence="1">
    <location>
        <begin position="2438"/>
        <end position="2451"/>
    </location>
</feature>
<feature type="compositionally biased region" description="Low complexity" evidence="1">
    <location>
        <begin position="1787"/>
        <end position="1797"/>
    </location>
</feature>